<protein>
    <submittedName>
        <fullName evidence="1">Unnamed protein product</fullName>
    </submittedName>
</protein>
<accession>A0A9W7CWU4</accession>
<dbReference type="InterPro" id="IPR043502">
    <property type="entry name" value="DNA/RNA_pol_sf"/>
</dbReference>
<keyword evidence="2" id="KW-1185">Reference proteome</keyword>
<proteinExistence type="predicted"/>
<dbReference type="SUPFAM" id="SSF56672">
    <property type="entry name" value="DNA/RNA polymerases"/>
    <property type="match status" value="1"/>
</dbReference>
<sequence length="147" mass="16558">MKDAEAKPLALRKEFNRLDQHYRPTWPLIYSRSAIRPIKVGPGVPSAIIRRQQMSSTNDNRCRRRMIADGTPGPTLIGGATIDECLEILDRLLARFTECRISVSFTKNVFLQHNVDFLSHEVTNDGIRADSKKLAAIAKPPFPSSKK</sequence>
<gene>
    <name evidence="1" type="ORF">Pfra01_001731200</name>
</gene>
<name>A0A9W7CWU4_9STRA</name>
<dbReference type="EMBL" id="BSXT01002017">
    <property type="protein sequence ID" value="GMF46717.1"/>
    <property type="molecule type" value="Genomic_DNA"/>
</dbReference>
<dbReference type="PANTHER" id="PTHR33064">
    <property type="entry name" value="POL PROTEIN"/>
    <property type="match status" value="1"/>
</dbReference>
<dbReference type="Proteomes" id="UP001165121">
    <property type="component" value="Unassembled WGS sequence"/>
</dbReference>
<reference evidence="1" key="1">
    <citation type="submission" date="2023-04" db="EMBL/GenBank/DDBJ databases">
        <title>Phytophthora fragariaefolia NBRC 109709.</title>
        <authorList>
            <person name="Ichikawa N."/>
            <person name="Sato H."/>
            <person name="Tonouchi N."/>
        </authorList>
    </citation>
    <scope>NUCLEOTIDE SEQUENCE</scope>
    <source>
        <strain evidence="1">NBRC 109709</strain>
    </source>
</reference>
<evidence type="ECO:0000313" key="2">
    <source>
        <dbReference type="Proteomes" id="UP001165121"/>
    </source>
</evidence>
<dbReference type="Gene3D" id="3.30.70.270">
    <property type="match status" value="1"/>
</dbReference>
<dbReference type="AlphaFoldDB" id="A0A9W7CWU4"/>
<dbReference type="OrthoDB" id="8050260at2759"/>
<evidence type="ECO:0000313" key="1">
    <source>
        <dbReference type="EMBL" id="GMF46717.1"/>
    </source>
</evidence>
<comment type="caution">
    <text evidence="1">The sequence shown here is derived from an EMBL/GenBank/DDBJ whole genome shotgun (WGS) entry which is preliminary data.</text>
</comment>
<dbReference type="PANTHER" id="PTHR33064:SF37">
    <property type="entry name" value="RIBONUCLEASE H"/>
    <property type="match status" value="1"/>
</dbReference>
<organism evidence="1 2">
    <name type="scientific">Phytophthora fragariaefolia</name>
    <dbReference type="NCBI Taxonomy" id="1490495"/>
    <lineage>
        <taxon>Eukaryota</taxon>
        <taxon>Sar</taxon>
        <taxon>Stramenopiles</taxon>
        <taxon>Oomycota</taxon>
        <taxon>Peronosporomycetes</taxon>
        <taxon>Peronosporales</taxon>
        <taxon>Peronosporaceae</taxon>
        <taxon>Phytophthora</taxon>
    </lineage>
</organism>
<dbReference type="InterPro" id="IPR043128">
    <property type="entry name" value="Rev_trsase/Diguanyl_cyclase"/>
</dbReference>
<dbReference type="InterPro" id="IPR051320">
    <property type="entry name" value="Viral_Replic_Matur_Polypro"/>
</dbReference>